<feature type="transmembrane region" description="Helical" evidence="2">
    <location>
        <begin position="36"/>
        <end position="55"/>
    </location>
</feature>
<feature type="transmembrane region" description="Helical" evidence="2">
    <location>
        <begin position="348"/>
        <end position="368"/>
    </location>
</feature>
<proteinExistence type="predicted"/>
<evidence type="ECO:0008006" key="5">
    <source>
        <dbReference type="Google" id="ProtNLM"/>
    </source>
</evidence>
<feature type="transmembrane region" description="Helical" evidence="2">
    <location>
        <begin position="718"/>
        <end position="739"/>
    </location>
</feature>
<reference evidence="3 4" key="1">
    <citation type="submission" date="2017-09" db="EMBL/GenBank/DDBJ databases">
        <authorList>
            <person name="Ehlers B."/>
            <person name="Leendertz F.H."/>
        </authorList>
    </citation>
    <scope>NUCLEOTIDE SEQUENCE [LARGE SCALE GENOMIC DNA]</scope>
    <source>
        <strain evidence="3 4">DSM 46844</strain>
    </source>
</reference>
<name>A0A285EHV3_9ACTN</name>
<organism evidence="3 4">
    <name type="scientific">Geodermatophilus sabuli</name>
    <dbReference type="NCBI Taxonomy" id="1564158"/>
    <lineage>
        <taxon>Bacteria</taxon>
        <taxon>Bacillati</taxon>
        <taxon>Actinomycetota</taxon>
        <taxon>Actinomycetes</taxon>
        <taxon>Geodermatophilales</taxon>
        <taxon>Geodermatophilaceae</taxon>
        <taxon>Geodermatophilus</taxon>
    </lineage>
</organism>
<keyword evidence="2" id="KW-0472">Membrane</keyword>
<feature type="transmembrane region" description="Helical" evidence="2">
    <location>
        <begin position="154"/>
        <end position="173"/>
    </location>
</feature>
<evidence type="ECO:0000256" key="2">
    <source>
        <dbReference type="SAM" id="Phobius"/>
    </source>
</evidence>
<feature type="transmembrane region" description="Helical" evidence="2">
    <location>
        <begin position="429"/>
        <end position="448"/>
    </location>
</feature>
<feature type="transmembrane region" description="Helical" evidence="2">
    <location>
        <begin position="125"/>
        <end position="147"/>
    </location>
</feature>
<gene>
    <name evidence="3" type="ORF">SAMN06893097_110227</name>
</gene>
<evidence type="ECO:0000313" key="4">
    <source>
        <dbReference type="Proteomes" id="UP000219514"/>
    </source>
</evidence>
<dbReference type="AlphaFoldDB" id="A0A285EHV3"/>
<protein>
    <recommendedName>
        <fullName evidence="5">YfhO family protein</fullName>
    </recommendedName>
</protein>
<dbReference type="EMBL" id="OBDO01000010">
    <property type="protein sequence ID" value="SNX98443.1"/>
    <property type="molecule type" value="Genomic_DNA"/>
</dbReference>
<feature type="transmembrane region" description="Helical" evidence="2">
    <location>
        <begin position="315"/>
        <end position="336"/>
    </location>
</feature>
<feature type="transmembrane region" description="Helical" evidence="2">
    <location>
        <begin position="380"/>
        <end position="399"/>
    </location>
</feature>
<evidence type="ECO:0000256" key="1">
    <source>
        <dbReference type="SAM" id="MobiDB-lite"/>
    </source>
</evidence>
<feature type="region of interest" description="Disordered" evidence="1">
    <location>
        <begin position="1"/>
        <end position="28"/>
    </location>
</feature>
<dbReference type="Proteomes" id="UP000219514">
    <property type="component" value="Unassembled WGS sequence"/>
</dbReference>
<feature type="transmembrane region" description="Helical" evidence="2">
    <location>
        <begin position="248"/>
        <end position="270"/>
    </location>
</feature>
<keyword evidence="2" id="KW-0812">Transmembrane</keyword>
<feature type="transmembrane region" description="Helical" evidence="2">
    <location>
        <begin position="406"/>
        <end position="423"/>
    </location>
</feature>
<accession>A0A285EHV3</accession>
<sequence>MTAGTHEQPASVAPPGAAVDAGTGPAPRRRRRVPEWLVAWGVGALVWALGVIPQWRGDFFYYVGDQHEQFAPLWHLFGQQLRAGQWPAMDPAGWVGGNYAAEALTGIWNPVVLLNSLLVSTFDNLSLAAFVVMVEFLGVLAMGVFLLARGYGAARWPAAVVATALPVAGFTLWYEASGWPAGLMAFTWVTHFWWSAHRLTRGRLSPVVPFLFGFLAVTTGNPYGPLGLAVVVAALGIDLLVRRQWGRLAHLAVVGVCVGTVALLVFLPLLGATPVSSREQLADVVNDTFLVPDLGDLAAASSPSYLPSITNWNGALLESVPSTYLAWFVLPLLPWLRWDRLRRRARMLVSVFVVLGWYLLATLGPSNLWLFRWPVRLVEYLWLPVAVLVAVVLTAGLATDGVRRRAVLSGAVVVGGAYLAWAAQPAGLGGVHLAGVLLVGVFTALAVLAGRRRGLPALGAVVVLGTAAVLTFQTSVFPARPEGSPPPVLPAYDLAEAAEGMSAYEGTVLQLAALADVTTEQMRGGEILFGNLPRAAGASTVTSYSGIGFREFTAELCMDYRGAVCPEAVDRVWQPAGPGYDVPLVDAMEVSTLVVQRSLRPDVVEAGPPPGWRVALETPARVVWVREEPLADDGRVSWASPGTDVLADSATAQREEVRYRAEDAGRLLFTRLAWPGYTATVDGRPTTVVDGPVGLLAVEVPAGEHTLVVEYRAPGLRAGALAAGAAALVVLVQSAVWWWGRRRRRPTRP</sequence>
<feature type="transmembrane region" description="Helical" evidence="2">
    <location>
        <begin position="225"/>
        <end position="241"/>
    </location>
</feature>
<evidence type="ECO:0000313" key="3">
    <source>
        <dbReference type="EMBL" id="SNX98443.1"/>
    </source>
</evidence>
<keyword evidence="2" id="KW-1133">Transmembrane helix</keyword>
<dbReference type="RefSeq" id="WP_216359847.1">
    <property type="nucleotide sequence ID" value="NZ_JACHXB010000005.1"/>
</dbReference>
<keyword evidence="4" id="KW-1185">Reference proteome</keyword>
<feature type="transmembrane region" description="Helical" evidence="2">
    <location>
        <begin position="455"/>
        <end position="472"/>
    </location>
</feature>